<protein>
    <recommendedName>
        <fullName evidence="3">Beta-ketoacyl synthase-like N-terminal domain-containing protein</fullName>
    </recommendedName>
</protein>
<accession>A0ABX8RFT4</accession>
<evidence type="ECO:0000256" key="2">
    <source>
        <dbReference type="ARBA" id="ARBA00022679"/>
    </source>
</evidence>
<keyword evidence="2" id="KW-0808">Transferase</keyword>
<gene>
    <name evidence="4" type="ORF">KV110_22965</name>
</gene>
<evidence type="ECO:0000259" key="3">
    <source>
        <dbReference type="Pfam" id="PF00109"/>
    </source>
</evidence>
<evidence type="ECO:0000256" key="1">
    <source>
        <dbReference type="ARBA" id="ARBA00004796"/>
    </source>
</evidence>
<organism evidence="4 5">
    <name type="scientific">Nocardia iowensis</name>
    <dbReference type="NCBI Taxonomy" id="204891"/>
    <lineage>
        <taxon>Bacteria</taxon>
        <taxon>Bacillati</taxon>
        <taxon>Actinomycetota</taxon>
        <taxon>Actinomycetes</taxon>
        <taxon>Mycobacteriales</taxon>
        <taxon>Nocardiaceae</taxon>
        <taxon>Nocardia</taxon>
    </lineage>
</organism>
<name>A0ABX8RFT4_NOCIO</name>
<evidence type="ECO:0000313" key="4">
    <source>
        <dbReference type="EMBL" id="QXN88462.1"/>
    </source>
</evidence>
<dbReference type="Proteomes" id="UP000694257">
    <property type="component" value="Chromosome"/>
</dbReference>
<dbReference type="EMBL" id="CP078145">
    <property type="protein sequence ID" value="QXN88462.1"/>
    <property type="molecule type" value="Genomic_DNA"/>
</dbReference>
<dbReference type="InterPro" id="IPR000794">
    <property type="entry name" value="Beta-ketoacyl_synthase"/>
</dbReference>
<dbReference type="PANTHER" id="PTHR11712:SF336">
    <property type="entry name" value="3-OXOACYL-[ACYL-CARRIER-PROTEIN] SYNTHASE, MITOCHONDRIAL"/>
    <property type="match status" value="1"/>
</dbReference>
<proteinExistence type="predicted"/>
<sequence>MTTGVTGWGILSAAGVGPQVFADALHGRRGTRHPIDTMYDEVLPEAQAHVVTDFDIKSHLGRKGTTFYDRGTGLALVATAQALEDSGLRVDDKNRRRVGVVFGTTAGSLSSTMTFSKDTLIQARPYLVNPALFPNTVMNTAAGQAAIRFQLKGVNTTLAGGPVAFLNVLRYAQNTLDRLRADALLVGAVEEFTPHSAWAGRHIGITPGEAAGVFVLERADEARRTGRQVHTELSPVVCRFSPGGPTVDAVLACADAALDQAATTWDALSHSLISGTDGPMAAHIRAAMALRAPRARQLDLEVTFGDCRAAAGVVQLAASLVVGAAAALMVGWSEDGALAAAVVRGCADVRGHRG</sequence>
<dbReference type="PANTHER" id="PTHR11712">
    <property type="entry name" value="POLYKETIDE SYNTHASE-RELATED"/>
    <property type="match status" value="1"/>
</dbReference>
<comment type="pathway">
    <text evidence="1">Lipid metabolism; mycolic acid biosynthesis.</text>
</comment>
<evidence type="ECO:0000313" key="5">
    <source>
        <dbReference type="Proteomes" id="UP000694257"/>
    </source>
</evidence>
<reference evidence="4 5" key="1">
    <citation type="submission" date="2021-07" db="EMBL/GenBank/DDBJ databases">
        <title>Whole Genome Sequence of Nocardia Iowensis.</title>
        <authorList>
            <person name="Lamm A."/>
            <person name="Collins-Fairclough A.M."/>
            <person name="Bunk B."/>
            <person name="Sproer C."/>
        </authorList>
    </citation>
    <scope>NUCLEOTIDE SEQUENCE [LARGE SCALE GENOMIC DNA]</scope>
    <source>
        <strain evidence="4 5">NRRL 5646</strain>
    </source>
</reference>
<dbReference type="InterPro" id="IPR014030">
    <property type="entry name" value="Ketoacyl_synth_N"/>
</dbReference>
<dbReference type="Pfam" id="PF00109">
    <property type="entry name" value="ketoacyl-synt"/>
    <property type="match status" value="1"/>
</dbReference>
<feature type="domain" description="Beta-ketoacyl synthase-like N-terminal" evidence="3">
    <location>
        <begin position="5"/>
        <end position="198"/>
    </location>
</feature>
<keyword evidence="5" id="KW-1185">Reference proteome</keyword>
<dbReference type="RefSeq" id="WP_218469345.1">
    <property type="nucleotide sequence ID" value="NZ_BAABJN010000008.1"/>
</dbReference>